<gene>
    <name evidence="3" type="ORF">ACFOZ8_17865</name>
</gene>
<dbReference type="Gene3D" id="3.90.226.10">
    <property type="entry name" value="2-enoyl-CoA Hydratase, Chain A, domain 1"/>
    <property type="match status" value="1"/>
</dbReference>
<organism evidence="3 4">
    <name type="scientific">Paenibacillus xanthanilyticus</name>
    <dbReference type="NCBI Taxonomy" id="1783531"/>
    <lineage>
        <taxon>Bacteria</taxon>
        <taxon>Bacillati</taxon>
        <taxon>Bacillota</taxon>
        <taxon>Bacilli</taxon>
        <taxon>Bacillales</taxon>
        <taxon>Paenibacillaceae</taxon>
        <taxon>Paenibacillus</taxon>
    </lineage>
</organism>
<feature type="transmembrane region" description="Helical" evidence="1">
    <location>
        <begin position="106"/>
        <end position="129"/>
    </location>
</feature>
<dbReference type="PANTHER" id="PTHR32060">
    <property type="entry name" value="TAIL-SPECIFIC PROTEASE"/>
    <property type="match status" value="1"/>
</dbReference>
<accession>A0ABV8K672</accession>
<dbReference type="InterPro" id="IPR005151">
    <property type="entry name" value="Tail-specific_protease"/>
</dbReference>
<keyword evidence="1" id="KW-0472">Membrane</keyword>
<comment type="caution">
    <text evidence="3">The sequence shown here is derived from an EMBL/GenBank/DDBJ whole genome shotgun (WGS) entry which is preliminary data.</text>
</comment>
<name>A0ABV8K672_9BACL</name>
<evidence type="ECO:0000256" key="1">
    <source>
        <dbReference type="SAM" id="Phobius"/>
    </source>
</evidence>
<keyword evidence="4" id="KW-1185">Reference proteome</keyword>
<evidence type="ECO:0000313" key="4">
    <source>
        <dbReference type="Proteomes" id="UP001595715"/>
    </source>
</evidence>
<feature type="domain" description="Tail specific protease" evidence="2">
    <location>
        <begin position="337"/>
        <end position="549"/>
    </location>
</feature>
<dbReference type="SUPFAM" id="SSF50156">
    <property type="entry name" value="PDZ domain-like"/>
    <property type="match status" value="1"/>
</dbReference>
<dbReference type="Gene3D" id="3.30.750.44">
    <property type="match status" value="1"/>
</dbReference>
<sequence>MTTIWGLADSVKWLTGYQAAMMLICLLTLGTNAFSNRSRWRVLDFVPLAGLLAALLSYASGDATLPSLVLYGLTILLFLCTMRRLWKRPYVNANDAAAMQKQKRRIWSFLRLIGALCAVLLLLLVLAAAGEMRFNAKSDFSRLTYSVAFDQLHDRLKREYPFGEWKGIDWDAMQAEYEPRFAEAERLKDSKRYYLALREYLHEYRDGHIEIENDELLKNNQFFREEAGGGLGISALQLDDGSVRVRLLLKGSEAERAGIRLGAELLKWNGEPAKDVYARAAWSDIPPSTTDVLRENQGRFMTRAAIGQTVEVEYRNIGDSTPRIATLTAYDDGYETLKQTRKKLTPDDLAKPSIEWRMLDNGYGYVRVKYFLATDRYPKPWKLLEQALQDFREGEARGVILDLRNNPGGDDELAARVAGYFADVPDHYETVSYYNRHTGSFAVNRMESIRIEPADDSYDGKLGILINSRTASSAEGVPMALKGRSNVVIVGYTATSGSFGVLSRPIRIVMPGGYELVFPDGRSLDERGTIQLESNGDGSGGVAPDIRIPLDADTFAESYVQGRDVELETAIRALEAR</sequence>
<feature type="transmembrane region" description="Helical" evidence="1">
    <location>
        <begin position="65"/>
        <end position="86"/>
    </location>
</feature>
<dbReference type="RefSeq" id="WP_377720128.1">
    <property type="nucleotide sequence ID" value="NZ_JBHSAM010000028.1"/>
</dbReference>
<dbReference type="InterPro" id="IPR029045">
    <property type="entry name" value="ClpP/crotonase-like_dom_sf"/>
</dbReference>
<dbReference type="Gene3D" id="2.30.42.10">
    <property type="match status" value="1"/>
</dbReference>
<dbReference type="SMART" id="SM00245">
    <property type="entry name" value="TSPc"/>
    <property type="match status" value="1"/>
</dbReference>
<protein>
    <submittedName>
        <fullName evidence="3">S41 family peptidase</fullName>
    </submittedName>
</protein>
<keyword evidence="1" id="KW-0812">Transmembrane</keyword>
<dbReference type="Pfam" id="PF03572">
    <property type="entry name" value="Peptidase_S41"/>
    <property type="match status" value="1"/>
</dbReference>
<reference evidence="4" key="1">
    <citation type="journal article" date="2019" name="Int. J. Syst. Evol. Microbiol.">
        <title>The Global Catalogue of Microorganisms (GCM) 10K type strain sequencing project: providing services to taxonomists for standard genome sequencing and annotation.</title>
        <authorList>
            <consortium name="The Broad Institute Genomics Platform"/>
            <consortium name="The Broad Institute Genome Sequencing Center for Infectious Disease"/>
            <person name="Wu L."/>
            <person name="Ma J."/>
        </authorList>
    </citation>
    <scope>NUCLEOTIDE SEQUENCE [LARGE SCALE GENOMIC DNA]</scope>
    <source>
        <strain evidence="4">IBRC-M 10987</strain>
    </source>
</reference>
<evidence type="ECO:0000259" key="2">
    <source>
        <dbReference type="SMART" id="SM00245"/>
    </source>
</evidence>
<feature type="transmembrane region" description="Helical" evidence="1">
    <location>
        <begin position="42"/>
        <end position="59"/>
    </location>
</feature>
<dbReference type="InterPro" id="IPR036034">
    <property type="entry name" value="PDZ_sf"/>
</dbReference>
<keyword evidence="1" id="KW-1133">Transmembrane helix</keyword>
<dbReference type="SUPFAM" id="SSF52096">
    <property type="entry name" value="ClpP/crotonase"/>
    <property type="match status" value="1"/>
</dbReference>
<dbReference type="PANTHER" id="PTHR32060:SF30">
    <property type="entry name" value="CARBOXY-TERMINAL PROCESSING PROTEASE CTPA"/>
    <property type="match status" value="1"/>
</dbReference>
<feature type="transmembrane region" description="Helical" evidence="1">
    <location>
        <begin position="15"/>
        <end position="35"/>
    </location>
</feature>
<dbReference type="EMBL" id="JBHSAM010000028">
    <property type="protein sequence ID" value="MFC4101514.1"/>
    <property type="molecule type" value="Genomic_DNA"/>
</dbReference>
<evidence type="ECO:0000313" key="3">
    <source>
        <dbReference type="EMBL" id="MFC4101514.1"/>
    </source>
</evidence>
<dbReference type="Proteomes" id="UP001595715">
    <property type="component" value="Unassembled WGS sequence"/>
</dbReference>
<proteinExistence type="predicted"/>